<accession>X1QTV1</accession>
<protein>
    <submittedName>
        <fullName evidence="1">Uncharacterized protein</fullName>
    </submittedName>
</protein>
<sequence>DPGHPGPIVGLAHGVTCNSYERIKWSGHLILLDGDILMMQALDGVAGGKLQFEIVLIPITLVRKAEIEAEKEWLP</sequence>
<reference evidence="1" key="1">
    <citation type="journal article" date="2014" name="Front. Microbiol.">
        <title>High frequency of phylogenetically diverse reductive dehalogenase-homologous genes in deep subseafloor sedimentary metagenomes.</title>
        <authorList>
            <person name="Kawai M."/>
            <person name="Futagami T."/>
            <person name="Toyoda A."/>
            <person name="Takaki Y."/>
            <person name="Nishi S."/>
            <person name="Hori S."/>
            <person name="Arai W."/>
            <person name="Tsubouchi T."/>
            <person name="Morono Y."/>
            <person name="Uchiyama I."/>
            <person name="Ito T."/>
            <person name="Fujiyama A."/>
            <person name="Inagaki F."/>
            <person name="Takami H."/>
        </authorList>
    </citation>
    <scope>NUCLEOTIDE SEQUENCE</scope>
    <source>
        <strain evidence="1">Expedition CK06-06</strain>
    </source>
</reference>
<gene>
    <name evidence="1" type="ORF">S06H3_56673</name>
</gene>
<dbReference type="EMBL" id="BARV01036476">
    <property type="protein sequence ID" value="GAI54335.1"/>
    <property type="molecule type" value="Genomic_DNA"/>
</dbReference>
<comment type="caution">
    <text evidence="1">The sequence shown here is derived from an EMBL/GenBank/DDBJ whole genome shotgun (WGS) entry which is preliminary data.</text>
</comment>
<proteinExistence type="predicted"/>
<name>X1QTV1_9ZZZZ</name>
<dbReference type="AlphaFoldDB" id="X1QTV1"/>
<feature type="non-terminal residue" evidence="1">
    <location>
        <position position="1"/>
    </location>
</feature>
<evidence type="ECO:0000313" key="1">
    <source>
        <dbReference type="EMBL" id="GAI54335.1"/>
    </source>
</evidence>
<organism evidence="1">
    <name type="scientific">marine sediment metagenome</name>
    <dbReference type="NCBI Taxonomy" id="412755"/>
    <lineage>
        <taxon>unclassified sequences</taxon>
        <taxon>metagenomes</taxon>
        <taxon>ecological metagenomes</taxon>
    </lineage>
</organism>